<evidence type="ECO:0000259" key="3">
    <source>
        <dbReference type="PROSITE" id="PS51205"/>
    </source>
</evidence>
<dbReference type="RefSeq" id="XP_004358724.1">
    <property type="nucleotide sequence ID" value="XM_004358667.1"/>
</dbReference>
<gene>
    <name evidence="4" type="ORF">DFA_00739</name>
</gene>
<dbReference type="OMA" id="DSRFMEG"/>
<dbReference type="InterPro" id="IPR045046">
    <property type="entry name" value="Vps9-like"/>
</dbReference>
<dbReference type="AlphaFoldDB" id="F4PTJ2"/>
<dbReference type="GO" id="GO:0005085">
    <property type="term" value="F:guanyl-nucleotide exchange factor activity"/>
    <property type="evidence" value="ECO:0007669"/>
    <property type="project" value="InterPro"/>
</dbReference>
<dbReference type="OrthoDB" id="21085at2759"/>
<organism evidence="4 5">
    <name type="scientific">Cavenderia fasciculata</name>
    <name type="common">Slime mold</name>
    <name type="synonym">Dictyostelium fasciculatum</name>
    <dbReference type="NCBI Taxonomy" id="261658"/>
    <lineage>
        <taxon>Eukaryota</taxon>
        <taxon>Amoebozoa</taxon>
        <taxon>Evosea</taxon>
        <taxon>Eumycetozoa</taxon>
        <taxon>Dictyostelia</taxon>
        <taxon>Acytosteliales</taxon>
        <taxon>Cavenderiaceae</taxon>
        <taxon>Cavenderia</taxon>
    </lineage>
</organism>
<dbReference type="EMBL" id="GL883010">
    <property type="protein sequence ID" value="EGG20874.1"/>
    <property type="molecule type" value="Genomic_DNA"/>
</dbReference>
<feature type="coiled-coil region" evidence="1">
    <location>
        <begin position="623"/>
        <end position="650"/>
    </location>
</feature>
<dbReference type="Proteomes" id="UP000007797">
    <property type="component" value="Unassembled WGS sequence"/>
</dbReference>
<keyword evidence="5" id="KW-1185">Reference proteome</keyword>
<sequence>MGLKQPQHQEEKKKSELDVGLFDQVGKLVTSSGGGSPSSSKENVVMSPSKTTSSSSSKTFSSATDFLDDLIDHSRHYSSLDLRQSNIPTAAIDDYTARQSNIKKSINNNNNNNSGSSSGGNAQDKELDSLLSDIDSLVVDLRGIEDGIRKSMMLEHPIDPPKSPQLSISSYRPTIVKQTPLSPQSNNNNNKLMSFSDPLATQKAGQDNIQLVDSTSISPGKRLLVSRDRLVISEDPEIVPISQEEDHRDRLDELTELDQLIKKDKEEDAQQGERLSRKQKLEKSKLFHMEQFEELEKLQRQRLSMSVQHQEQELQQSQQQEDKEIEELRQELQDVQNITNNNNNNDNNDNQAEIQDTNSDNNNDIEEEEEQTTTTPRSLEQDEEEEDLTTNSSGNSSSHSSTTTTPSTSPLITPSQTPDHCPGSPSLTSRGGLSSSASGWRVGSVTRMSNISPKTSPVSSGQTSPTGTLKNSSELKEKAWRKSNAWGLHSHNSTGQHNHHQQPQHPRSSTDPSSYFNRQSVVNIKPVDPNSDISGQKHRSTFPGVVSLPSTSPPPNVVGGTFATEKIVISSPILTSKTPSNSGHRTTVVFGERGLEYLNHQELTRSKSNYQKHQIHLDNPLKIKKLRDLLKNYNSKIIALINKISKERDDWEDLKSSFLSKYERRCRFFREDCQIDVLKSFRDYYSIKIFIIDLQISISDDRMSNLKQKLVDISYLARLVDDDVARKASVIYSTFFAKTLDLLNNGNVSLKLIKLKKLTEYEKKVRNNYKNAHLNYTSENVEKRERKLREIFSNAKQSLDFKSYYPWDDNLTIQSDYDKWLMDSRFMEGRQVNQLINVISEDCATIRKIKPIDIEDFIVQFCDNLIKSYNLPPTHSIFEVPTTHLIHQLTKRTVYPRIYSLVKIVLSKCGTIIKFDSEFSNKVSQLGNKSIQELSLVPTNFPEEYNWENNNPFEEAVAIINDLMFHVVPTDIVSTIQRCIASLHKVSIGIMESCKVQPKDNAFSRAVRNGTFLKVAPSFLSATTGSQFRSSPDIVDEDGASVDTLASSSTMSADDLFPLFIYVLIKSDIVGYSSLIISILENFSSELETTGEYGWCAVSFQAAISHLTNNY</sequence>
<accession>F4PTJ2</accession>
<keyword evidence="1" id="KW-0175">Coiled coil</keyword>
<dbReference type="PANTHER" id="PTHR23101">
    <property type="entry name" value="RAB GDP/GTP EXCHANGE FACTOR"/>
    <property type="match status" value="1"/>
</dbReference>
<dbReference type="KEGG" id="dfa:DFA_00739"/>
<feature type="compositionally biased region" description="Polar residues" evidence="2">
    <location>
        <begin position="507"/>
        <end position="522"/>
    </location>
</feature>
<reference evidence="5" key="1">
    <citation type="journal article" date="2011" name="Genome Res.">
        <title>Phylogeny-wide analysis of social amoeba genomes highlights ancient origins for complex intercellular communication.</title>
        <authorList>
            <person name="Heidel A.J."/>
            <person name="Lawal H.M."/>
            <person name="Felder M."/>
            <person name="Schilde C."/>
            <person name="Helps N.R."/>
            <person name="Tunggal B."/>
            <person name="Rivero F."/>
            <person name="John U."/>
            <person name="Schleicher M."/>
            <person name="Eichinger L."/>
            <person name="Platzer M."/>
            <person name="Noegel A.A."/>
            <person name="Schaap P."/>
            <person name="Gloeckner G."/>
        </authorList>
    </citation>
    <scope>NUCLEOTIDE SEQUENCE [LARGE SCALE GENOMIC DNA]</scope>
    <source>
        <strain evidence="5">SH3</strain>
    </source>
</reference>
<dbReference type="GO" id="GO:0030139">
    <property type="term" value="C:endocytic vesicle"/>
    <property type="evidence" value="ECO:0007669"/>
    <property type="project" value="TreeGrafter"/>
</dbReference>
<dbReference type="GO" id="GO:0016192">
    <property type="term" value="P:vesicle-mediated transport"/>
    <property type="evidence" value="ECO:0007669"/>
    <property type="project" value="InterPro"/>
</dbReference>
<feature type="region of interest" description="Disordered" evidence="2">
    <location>
        <begin position="1"/>
        <end position="20"/>
    </location>
</feature>
<feature type="region of interest" description="Disordered" evidence="2">
    <location>
        <begin position="263"/>
        <end position="282"/>
    </location>
</feature>
<feature type="compositionally biased region" description="Low complexity" evidence="2">
    <location>
        <begin position="47"/>
        <end position="61"/>
    </location>
</feature>
<proteinExistence type="predicted"/>
<evidence type="ECO:0000313" key="4">
    <source>
        <dbReference type="EMBL" id="EGG20874.1"/>
    </source>
</evidence>
<evidence type="ECO:0000256" key="1">
    <source>
        <dbReference type="SAM" id="Coils"/>
    </source>
</evidence>
<feature type="compositionally biased region" description="Low complexity" evidence="2">
    <location>
        <begin position="340"/>
        <end position="362"/>
    </location>
</feature>
<feature type="region of interest" description="Disordered" evidence="2">
    <location>
        <begin position="338"/>
        <end position="559"/>
    </location>
</feature>
<feature type="compositionally biased region" description="Low complexity" evidence="2">
    <location>
        <begin position="389"/>
        <end position="418"/>
    </location>
</feature>
<dbReference type="Gene3D" id="1.20.1050.80">
    <property type="entry name" value="VPS9 domain"/>
    <property type="match status" value="1"/>
</dbReference>
<dbReference type="SUPFAM" id="SSF109993">
    <property type="entry name" value="VPS9 domain"/>
    <property type="match status" value="1"/>
</dbReference>
<evidence type="ECO:0000313" key="5">
    <source>
        <dbReference type="Proteomes" id="UP000007797"/>
    </source>
</evidence>
<feature type="region of interest" description="Disordered" evidence="2">
    <location>
        <begin position="27"/>
        <end position="61"/>
    </location>
</feature>
<dbReference type="GO" id="GO:0031267">
    <property type="term" value="F:small GTPase binding"/>
    <property type="evidence" value="ECO:0007669"/>
    <property type="project" value="TreeGrafter"/>
</dbReference>
<feature type="compositionally biased region" description="Polar residues" evidence="2">
    <location>
        <begin position="425"/>
        <end position="438"/>
    </location>
</feature>
<protein>
    <recommendedName>
        <fullName evidence="3">VPS9 domain-containing protein</fullName>
    </recommendedName>
</protein>
<name>F4PTJ2_CACFS</name>
<dbReference type="PROSITE" id="PS51205">
    <property type="entry name" value="VPS9"/>
    <property type="match status" value="1"/>
</dbReference>
<dbReference type="Pfam" id="PF02204">
    <property type="entry name" value="VPS9"/>
    <property type="match status" value="1"/>
</dbReference>
<feature type="compositionally biased region" description="Low complexity" evidence="2">
    <location>
        <begin position="104"/>
        <end position="121"/>
    </location>
</feature>
<dbReference type="PANTHER" id="PTHR23101:SF25">
    <property type="entry name" value="GTPASE-ACTIVATING PROTEIN AND VPS9 DOMAIN-CONTAINING PROTEIN 1"/>
    <property type="match status" value="1"/>
</dbReference>
<feature type="compositionally biased region" description="Basic and acidic residues" evidence="2">
    <location>
        <begin position="7"/>
        <end position="17"/>
    </location>
</feature>
<feature type="domain" description="VPS9" evidence="3">
    <location>
        <begin position="913"/>
        <end position="1111"/>
    </location>
</feature>
<evidence type="ECO:0000256" key="2">
    <source>
        <dbReference type="SAM" id="MobiDB-lite"/>
    </source>
</evidence>
<dbReference type="InterPro" id="IPR037191">
    <property type="entry name" value="VPS9_dom_sf"/>
</dbReference>
<dbReference type="InterPro" id="IPR003123">
    <property type="entry name" value="VPS9"/>
</dbReference>
<feature type="region of interest" description="Disordered" evidence="2">
    <location>
        <begin position="104"/>
        <end position="124"/>
    </location>
</feature>
<dbReference type="GeneID" id="14872604"/>
<feature type="compositionally biased region" description="Polar residues" evidence="2">
    <location>
        <begin position="446"/>
        <end position="472"/>
    </location>
</feature>
<dbReference type="GO" id="GO:0005829">
    <property type="term" value="C:cytosol"/>
    <property type="evidence" value="ECO:0007669"/>
    <property type="project" value="TreeGrafter"/>
</dbReference>